<dbReference type="AlphaFoldDB" id="A0A2C9UQB2"/>
<gene>
    <name evidence="1" type="ORF">MANES_13G088400v8</name>
</gene>
<proteinExistence type="predicted"/>
<dbReference type="PANTHER" id="PTHR36067:SF1">
    <property type="entry name" value="EXPRESSED PROTEIN"/>
    <property type="match status" value="1"/>
</dbReference>
<organism evidence="1 2">
    <name type="scientific">Manihot esculenta</name>
    <name type="common">Cassava</name>
    <name type="synonym">Jatropha manihot</name>
    <dbReference type="NCBI Taxonomy" id="3983"/>
    <lineage>
        <taxon>Eukaryota</taxon>
        <taxon>Viridiplantae</taxon>
        <taxon>Streptophyta</taxon>
        <taxon>Embryophyta</taxon>
        <taxon>Tracheophyta</taxon>
        <taxon>Spermatophyta</taxon>
        <taxon>Magnoliopsida</taxon>
        <taxon>eudicotyledons</taxon>
        <taxon>Gunneridae</taxon>
        <taxon>Pentapetalae</taxon>
        <taxon>rosids</taxon>
        <taxon>fabids</taxon>
        <taxon>Malpighiales</taxon>
        <taxon>Euphorbiaceae</taxon>
        <taxon>Crotonoideae</taxon>
        <taxon>Manihoteae</taxon>
        <taxon>Manihot</taxon>
    </lineage>
</organism>
<evidence type="ECO:0000313" key="2">
    <source>
        <dbReference type="Proteomes" id="UP000091857"/>
    </source>
</evidence>
<dbReference type="OMA" id="QKFDGYS"/>
<dbReference type="EMBL" id="CM004399">
    <property type="protein sequence ID" value="OAY33348.1"/>
    <property type="molecule type" value="Genomic_DNA"/>
</dbReference>
<evidence type="ECO:0000313" key="1">
    <source>
        <dbReference type="EMBL" id="OAY33348.1"/>
    </source>
</evidence>
<name>A0A2C9UQB2_MANES</name>
<accession>A0A2C9UQB2</accession>
<reference evidence="2" key="1">
    <citation type="journal article" date="2016" name="Nat. Biotechnol.">
        <title>Sequencing wild and cultivated cassava and related species reveals extensive interspecific hybridization and genetic diversity.</title>
        <authorList>
            <person name="Bredeson J.V."/>
            <person name="Lyons J.B."/>
            <person name="Prochnik S.E."/>
            <person name="Wu G.A."/>
            <person name="Ha C.M."/>
            <person name="Edsinger-Gonzales E."/>
            <person name="Grimwood J."/>
            <person name="Schmutz J."/>
            <person name="Rabbi I.Y."/>
            <person name="Egesi C."/>
            <person name="Nauluvula P."/>
            <person name="Lebot V."/>
            <person name="Ndunguru J."/>
            <person name="Mkamilo G."/>
            <person name="Bart R.S."/>
            <person name="Setter T.L."/>
            <person name="Gleadow R.M."/>
            <person name="Kulakow P."/>
            <person name="Ferguson M.E."/>
            <person name="Rounsley S."/>
            <person name="Rokhsar D.S."/>
        </authorList>
    </citation>
    <scope>NUCLEOTIDE SEQUENCE [LARGE SCALE GENOMIC DNA]</scope>
    <source>
        <strain evidence="2">cv. AM560-2</strain>
    </source>
</reference>
<dbReference type="Proteomes" id="UP000091857">
    <property type="component" value="Chromosome 13"/>
</dbReference>
<sequence>MADIAIMVAEEYERRIKDSRKVSADSDMKVGNWISFLSQSVNNKVRLQNIEDVKWVFQPKTQVALAASNGLFSA</sequence>
<dbReference type="PANTHER" id="PTHR36067">
    <property type="entry name" value="EXPRESSED PROTEIN"/>
    <property type="match status" value="1"/>
</dbReference>
<keyword evidence="2" id="KW-1185">Reference proteome</keyword>
<dbReference type="OrthoDB" id="735913at2759"/>
<comment type="caution">
    <text evidence="1">The sequence shown here is derived from an EMBL/GenBank/DDBJ whole genome shotgun (WGS) entry which is preliminary data.</text>
</comment>
<dbReference type="Gramene" id="Manes.13G088400.1.v8.1">
    <property type="protein sequence ID" value="Manes.13G088400.1.v8.1.CDS.1"/>
    <property type="gene ID" value="Manes.13G088400.v8.1"/>
</dbReference>
<protein>
    <submittedName>
        <fullName evidence="1">Uncharacterized protein</fullName>
    </submittedName>
</protein>